<evidence type="ECO:0000313" key="3">
    <source>
        <dbReference type="Proteomes" id="UP000268007"/>
    </source>
</evidence>
<keyword evidence="1" id="KW-0472">Membrane</keyword>
<feature type="transmembrane region" description="Helical" evidence="1">
    <location>
        <begin position="94"/>
        <end position="114"/>
    </location>
</feature>
<organism evidence="2 3">
    <name type="scientific">Mucilaginibacter gracilis</name>
    <dbReference type="NCBI Taxonomy" id="423350"/>
    <lineage>
        <taxon>Bacteria</taxon>
        <taxon>Pseudomonadati</taxon>
        <taxon>Bacteroidota</taxon>
        <taxon>Sphingobacteriia</taxon>
        <taxon>Sphingobacteriales</taxon>
        <taxon>Sphingobacteriaceae</taxon>
        <taxon>Mucilaginibacter</taxon>
    </lineage>
</organism>
<feature type="transmembrane region" description="Helical" evidence="1">
    <location>
        <begin position="20"/>
        <end position="38"/>
    </location>
</feature>
<keyword evidence="1" id="KW-1133">Transmembrane helix</keyword>
<protein>
    <submittedName>
        <fullName evidence="2">Uncharacterized protein</fullName>
    </submittedName>
</protein>
<reference evidence="2 3" key="1">
    <citation type="submission" date="2018-10" db="EMBL/GenBank/DDBJ databases">
        <title>Genomic Encyclopedia of Archaeal and Bacterial Type Strains, Phase II (KMG-II): from individual species to whole genera.</title>
        <authorList>
            <person name="Goeker M."/>
        </authorList>
    </citation>
    <scope>NUCLEOTIDE SEQUENCE [LARGE SCALE GENOMIC DNA]</scope>
    <source>
        <strain evidence="2 3">DSM 18602</strain>
    </source>
</reference>
<feature type="transmembrane region" description="Helical" evidence="1">
    <location>
        <begin position="68"/>
        <end position="88"/>
    </location>
</feature>
<proteinExistence type="predicted"/>
<dbReference type="RefSeq" id="WP_121200782.1">
    <property type="nucleotide sequence ID" value="NZ_RBKU01000001.1"/>
</dbReference>
<evidence type="ECO:0000313" key="2">
    <source>
        <dbReference type="EMBL" id="RKR84861.1"/>
    </source>
</evidence>
<dbReference type="AlphaFoldDB" id="A0A495J7Y9"/>
<sequence length="169" mass="19686">MIDISVYKLYSGVFKLNDKIYLAIFGGLIIARGCLRVFDASNEIKADFDICISMLGLLLFTQKFLMKFTNLWFSICWFLLTIVFGLIGGETLSFYNLFLFFLYHIIRFLFITVYKKEFVPPVTYRSSYEIVSDEWAGRSTEDEDIKYKRILLIAAIVVLWLSAKYSSGY</sequence>
<evidence type="ECO:0000256" key="1">
    <source>
        <dbReference type="SAM" id="Phobius"/>
    </source>
</evidence>
<keyword evidence="3" id="KW-1185">Reference proteome</keyword>
<dbReference type="Proteomes" id="UP000268007">
    <property type="component" value="Unassembled WGS sequence"/>
</dbReference>
<dbReference type="EMBL" id="RBKU01000001">
    <property type="protein sequence ID" value="RKR84861.1"/>
    <property type="molecule type" value="Genomic_DNA"/>
</dbReference>
<comment type="caution">
    <text evidence="2">The sequence shown here is derived from an EMBL/GenBank/DDBJ whole genome shotgun (WGS) entry which is preliminary data.</text>
</comment>
<gene>
    <name evidence="2" type="ORF">BDD43_5114</name>
</gene>
<accession>A0A495J7Y9</accession>
<keyword evidence="1" id="KW-0812">Transmembrane</keyword>
<name>A0A495J7Y9_9SPHI</name>